<name>A0A2K3LAK9_TRIPR</name>
<protein>
    <submittedName>
        <fullName evidence="1">Uncharacterized protein</fullName>
    </submittedName>
</protein>
<proteinExistence type="predicted"/>
<sequence>MEGVTDQGNSDGTIDHDRFLNPDIKAFSINITVPVSAWTIMLTQEEDSLVTAETIVA</sequence>
<accession>A0A2K3LAK9</accession>
<comment type="caution">
    <text evidence="1">The sequence shown here is derived from an EMBL/GenBank/DDBJ whole genome shotgun (WGS) entry which is preliminary data.</text>
</comment>
<dbReference type="AlphaFoldDB" id="A0A2K3LAK9"/>
<reference evidence="1 2" key="2">
    <citation type="journal article" date="2017" name="Front. Plant Sci.">
        <title>Gene Classification and Mining of Molecular Markers Useful in Red Clover (Trifolium pratense) Breeding.</title>
        <authorList>
            <person name="Istvanek J."/>
            <person name="Dluhosova J."/>
            <person name="Dluhos P."/>
            <person name="Patkova L."/>
            <person name="Nedelnik J."/>
            <person name="Repkova J."/>
        </authorList>
    </citation>
    <scope>NUCLEOTIDE SEQUENCE [LARGE SCALE GENOMIC DNA]</scope>
    <source>
        <strain evidence="2">cv. Tatra</strain>
        <tissue evidence="1">Young leaves</tissue>
    </source>
</reference>
<evidence type="ECO:0000313" key="1">
    <source>
        <dbReference type="EMBL" id="PNX75571.1"/>
    </source>
</evidence>
<dbReference type="EMBL" id="ASHM01029237">
    <property type="protein sequence ID" value="PNX75571.1"/>
    <property type="molecule type" value="Genomic_DNA"/>
</dbReference>
<organism evidence="1 2">
    <name type="scientific">Trifolium pratense</name>
    <name type="common">Red clover</name>
    <dbReference type="NCBI Taxonomy" id="57577"/>
    <lineage>
        <taxon>Eukaryota</taxon>
        <taxon>Viridiplantae</taxon>
        <taxon>Streptophyta</taxon>
        <taxon>Embryophyta</taxon>
        <taxon>Tracheophyta</taxon>
        <taxon>Spermatophyta</taxon>
        <taxon>Magnoliopsida</taxon>
        <taxon>eudicotyledons</taxon>
        <taxon>Gunneridae</taxon>
        <taxon>Pentapetalae</taxon>
        <taxon>rosids</taxon>
        <taxon>fabids</taxon>
        <taxon>Fabales</taxon>
        <taxon>Fabaceae</taxon>
        <taxon>Papilionoideae</taxon>
        <taxon>50 kb inversion clade</taxon>
        <taxon>NPAAA clade</taxon>
        <taxon>Hologalegina</taxon>
        <taxon>IRL clade</taxon>
        <taxon>Trifolieae</taxon>
        <taxon>Trifolium</taxon>
    </lineage>
</organism>
<evidence type="ECO:0000313" key="2">
    <source>
        <dbReference type="Proteomes" id="UP000236291"/>
    </source>
</evidence>
<gene>
    <name evidence="1" type="ORF">L195_g031509</name>
</gene>
<reference evidence="1 2" key="1">
    <citation type="journal article" date="2014" name="Am. J. Bot.">
        <title>Genome assembly and annotation for red clover (Trifolium pratense; Fabaceae).</title>
        <authorList>
            <person name="Istvanek J."/>
            <person name="Jaros M."/>
            <person name="Krenek A."/>
            <person name="Repkova J."/>
        </authorList>
    </citation>
    <scope>NUCLEOTIDE SEQUENCE [LARGE SCALE GENOMIC DNA]</scope>
    <source>
        <strain evidence="2">cv. Tatra</strain>
        <tissue evidence="1">Young leaves</tissue>
    </source>
</reference>
<dbReference type="Proteomes" id="UP000236291">
    <property type="component" value="Unassembled WGS sequence"/>
</dbReference>